<dbReference type="InterPro" id="IPR006665">
    <property type="entry name" value="OmpA-like"/>
</dbReference>
<dbReference type="Gene3D" id="3.30.1330.60">
    <property type="entry name" value="OmpA-like domain"/>
    <property type="match status" value="1"/>
</dbReference>
<dbReference type="PROSITE" id="PS51123">
    <property type="entry name" value="OMPA_2"/>
    <property type="match status" value="1"/>
</dbReference>
<gene>
    <name evidence="4" type="ORF">MEBOL_004453</name>
</gene>
<dbReference type="Pfam" id="PF00691">
    <property type="entry name" value="OmpA"/>
    <property type="match status" value="1"/>
</dbReference>
<keyword evidence="4" id="KW-0969">Cilium</keyword>
<evidence type="ECO:0000259" key="3">
    <source>
        <dbReference type="PROSITE" id="PS51123"/>
    </source>
</evidence>
<evidence type="ECO:0000313" key="4">
    <source>
        <dbReference type="EMBL" id="ATB30991.1"/>
    </source>
</evidence>
<dbReference type="PROSITE" id="PS51257">
    <property type="entry name" value="PROKAR_LIPOPROTEIN"/>
    <property type="match status" value="1"/>
</dbReference>
<reference evidence="4 5" key="1">
    <citation type="submission" date="2017-06" db="EMBL/GenBank/DDBJ databases">
        <authorList>
            <person name="Kim H.J."/>
            <person name="Triplett B.A."/>
        </authorList>
    </citation>
    <scope>NUCLEOTIDE SEQUENCE [LARGE SCALE GENOMIC DNA]</scope>
    <source>
        <strain evidence="4 5">DSM 14713</strain>
    </source>
</reference>
<dbReference type="KEGG" id="mbd:MEBOL_004453"/>
<dbReference type="RefSeq" id="WP_095979377.1">
    <property type="nucleotide sequence ID" value="NZ_CP022163.1"/>
</dbReference>
<accession>A0A250IIJ6</accession>
<dbReference type="OrthoDB" id="9783110at2"/>
<keyword evidence="4" id="KW-0282">Flagellum</keyword>
<dbReference type="PANTHER" id="PTHR30329:SF21">
    <property type="entry name" value="LIPOPROTEIN YIAD-RELATED"/>
    <property type="match status" value="1"/>
</dbReference>
<feature type="coiled-coil region" evidence="2">
    <location>
        <begin position="24"/>
        <end position="156"/>
    </location>
</feature>
<dbReference type="CDD" id="cd07185">
    <property type="entry name" value="OmpA_C-like"/>
    <property type="match status" value="1"/>
</dbReference>
<evidence type="ECO:0000256" key="1">
    <source>
        <dbReference type="PROSITE-ProRule" id="PRU00473"/>
    </source>
</evidence>
<name>A0A250IIJ6_9BACT</name>
<protein>
    <submittedName>
        <fullName evidence="4">Flagellar motor rotation protein MotB</fullName>
    </submittedName>
</protein>
<dbReference type="AlphaFoldDB" id="A0A250IIJ6"/>
<keyword evidence="1" id="KW-0472">Membrane</keyword>
<dbReference type="PANTHER" id="PTHR30329">
    <property type="entry name" value="STATOR ELEMENT OF FLAGELLAR MOTOR COMPLEX"/>
    <property type="match status" value="1"/>
</dbReference>
<dbReference type="InterPro" id="IPR036737">
    <property type="entry name" value="OmpA-like_sf"/>
</dbReference>
<dbReference type="Proteomes" id="UP000217289">
    <property type="component" value="Chromosome"/>
</dbReference>
<keyword evidence="2" id="KW-0175">Coiled coil</keyword>
<dbReference type="SUPFAM" id="SSF103088">
    <property type="entry name" value="OmpA-like"/>
    <property type="match status" value="1"/>
</dbReference>
<dbReference type="EMBL" id="CP022163">
    <property type="protein sequence ID" value="ATB30991.1"/>
    <property type="molecule type" value="Genomic_DNA"/>
</dbReference>
<organism evidence="4 5">
    <name type="scientific">Melittangium boletus DSM 14713</name>
    <dbReference type="NCBI Taxonomy" id="1294270"/>
    <lineage>
        <taxon>Bacteria</taxon>
        <taxon>Pseudomonadati</taxon>
        <taxon>Myxococcota</taxon>
        <taxon>Myxococcia</taxon>
        <taxon>Myxococcales</taxon>
        <taxon>Cystobacterineae</taxon>
        <taxon>Archangiaceae</taxon>
        <taxon>Melittangium</taxon>
    </lineage>
</organism>
<keyword evidence="5" id="KW-1185">Reference proteome</keyword>
<evidence type="ECO:0000256" key="2">
    <source>
        <dbReference type="SAM" id="Coils"/>
    </source>
</evidence>
<feature type="domain" description="OmpA-like" evidence="3">
    <location>
        <begin position="154"/>
        <end position="276"/>
    </location>
</feature>
<dbReference type="GO" id="GO:0016020">
    <property type="term" value="C:membrane"/>
    <property type="evidence" value="ECO:0007669"/>
    <property type="project" value="UniProtKB-UniRule"/>
</dbReference>
<evidence type="ECO:0000313" key="5">
    <source>
        <dbReference type="Proteomes" id="UP000217289"/>
    </source>
</evidence>
<proteinExistence type="predicted"/>
<keyword evidence="4" id="KW-0966">Cell projection</keyword>
<sequence>MRSRLLTSLCVLALGAGCVTQGKYDAAMQNAQTLDEQLKEEKAAHAAASEKAKELDAKVKALEEKGAELEREKAALETRLSTAESGLTAGAAERRALEQKNAELAALNDELARSKKKLTEAKDALEKKSSEYENLSKSLEKEISEGKVELSELRGRMTVNLKDKILFASGSARVGKEGEAALLKVAEALKGVEGKIIRVEGHTDDVPTDPKGQFPSNWELSLARAMAVVRALQDAGVDPTKLSAAGYGPYQPIAANDSPENRSLNRRIEIVLAPNAAATAAR</sequence>
<dbReference type="InterPro" id="IPR050330">
    <property type="entry name" value="Bact_OuterMem_StrucFunc"/>
</dbReference>